<evidence type="ECO:0000313" key="10">
    <source>
        <dbReference type="Proteomes" id="UP000738349"/>
    </source>
</evidence>
<comment type="cofactor">
    <cofactor evidence="7">
        <name>Zn(2+)</name>
        <dbReference type="ChEBI" id="CHEBI:29105"/>
    </cofactor>
    <text evidence="7">Binds 1 zinc ion.</text>
</comment>
<dbReference type="GO" id="GO:0004222">
    <property type="term" value="F:metalloendopeptidase activity"/>
    <property type="evidence" value="ECO:0007669"/>
    <property type="project" value="InterPro"/>
</dbReference>
<dbReference type="GO" id="GO:0006518">
    <property type="term" value="P:peptide metabolic process"/>
    <property type="evidence" value="ECO:0007669"/>
    <property type="project" value="TreeGrafter"/>
</dbReference>
<keyword evidence="4 7" id="KW-0378">Hydrolase</keyword>
<evidence type="ECO:0000256" key="3">
    <source>
        <dbReference type="ARBA" id="ARBA00022723"/>
    </source>
</evidence>
<organism evidence="9 10">
    <name type="scientific">Dactylonectria macrodidyma</name>
    <dbReference type="NCBI Taxonomy" id="307937"/>
    <lineage>
        <taxon>Eukaryota</taxon>
        <taxon>Fungi</taxon>
        <taxon>Dikarya</taxon>
        <taxon>Ascomycota</taxon>
        <taxon>Pezizomycotina</taxon>
        <taxon>Sordariomycetes</taxon>
        <taxon>Hypocreomycetidae</taxon>
        <taxon>Hypocreales</taxon>
        <taxon>Nectriaceae</taxon>
        <taxon>Dactylonectria</taxon>
    </lineage>
</organism>
<dbReference type="Proteomes" id="UP000738349">
    <property type="component" value="Unassembled WGS sequence"/>
</dbReference>
<proteinExistence type="inferred from homology"/>
<dbReference type="EMBL" id="JAGMUV010000007">
    <property type="protein sequence ID" value="KAH7148271.1"/>
    <property type="molecule type" value="Genomic_DNA"/>
</dbReference>
<protein>
    <submittedName>
        <fullName evidence="9">Thimet oligopeptidase</fullName>
    </submittedName>
</protein>
<dbReference type="InterPro" id="IPR024079">
    <property type="entry name" value="MetalloPept_cat_dom_sf"/>
</dbReference>
<dbReference type="GO" id="GO:0005758">
    <property type="term" value="C:mitochondrial intermembrane space"/>
    <property type="evidence" value="ECO:0007669"/>
    <property type="project" value="TreeGrafter"/>
</dbReference>
<keyword evidence="10" id="KW-1185">Reference proteome</keyword>
<evidence type="ECO:0000313" key="9">
    <source>
        <dbReference type="EMBL" id="KAH7148271.1"/>
    </source>
</evidence>
<evidence type="ECO:0000256" key="4">
    <source>
        <dbReference type="ARBA" id="ARBA00022801"/>
    </source>
</evidence>
<dbReference type="Pfam" id="PF01432">
    <property type="entry name" value="Peptidase_M3"/>
    <property type="match status" value="1"/>
</dbReference>
<dbReference type="InterPro" id="IPR001567">
    <property type="entry name" value="Pept_M3A_M3B_dom"/>
</dbReference>
<keyword evidence="3 7" id="KW-0479">Metal-binding</keyword>
<dbReference type="Gene3D" id="1.10.1370.10">
    <property type="entry name" value="Neurolysin, domain 3"/>
    <property type="match status" value="1"/>
</dbReference>
<dbReference type="CDD" id="cd06455">
    <property type="entry name" value="M3A_TOP"/>
    <property type="match status" value="1"/>
</dbReference>
<reference evidence="9" key="1">
    <citation type="journal article" date="2021" name="Nat. Commun.">
        <title>Genetic determinants of endophytism in the Arabidopsis root mycobiome.</title>
        <authorList>
            <person name="Mesny F."/>
            <person name="Miyauchi S."/>
            <person name="Thiergart T."/>
            <person name="Pickel B."/>
            <person name="Atanasova L."/>
            <person name="Karlsson M."/>
            <person name="Huettel B."/>
            <person name="Barry K.W."/>
            <person name="Haridas S."/>
            <person name="Chen C."/>
            <person name="Bauer D."/>
            <person name="Andreopoulos W."/>
            <person name="Pangilinan J."/>
            <person name="LaButti K."/>
            <person name="Riley R."/>
            <person name="Lipzen A."/>
            <person name="Clum A."/>
            <person name="Drula E."/>
            <person name="Henrissat B."/>
            <person name="Kohler A."/>
            <person name="Grigoriev I.V."/>
            <person name="Martin F.M."/>
            <person name="Hacquard S."/>
        </authorList>
    </citation>
    <scope>NUCLEOTIDE SEQUENCE</scope>
    <source>
        <strain evidence="9">MPI-CAGE-AT-0147</strain>
    </source>
</reference>
<feature type="domain" description="Peptidase M3A/M3B catalytic" evidence="8">
    <location>
        <begin position="219"/>
        <end position="703"/>
    </location>
</feature>
<dbReference type="OrthoDB" id="534666at2759"/>
<dbReference type="PANTHER" id="PTHR11804">
    <property type="entry name" value="PROTEASE M3 THIMET OLIGOPEPTIDASE-RELATED"/>
    <property type="match status" value="1"/>
</dbReference>
<dbReference type="Gene3D" id="3.40.390.10">
    <property type="entry name" value="Collagenase (Catalytic Domain)"/>
    <property type="match status" value="1"/>
</dbReference>
<keyword evidence="6 7" id="KW-0482">Metalloprotease</keyword>
<dbReference type="AlphaFoldDB" id="A0A9P9EXX4"/>
<accession>A0A9P9EXX4</accession>
<comment type="caution">
    <text evidence="9">The sequence shown here is derived from an EMBL/GenBank/DDBJ whole genome shotgun (WGS) entry which is preliminary data.</text>
</comment>
<dbReference type="FunFam" id="3.40.390.10:FF:000006">
    <property type="entry name" value="Thimet oligopeptidase 1"/>
    <property type="match status" value="1"/>
</dbReference>
<dbReference type="SUPFAM" id="SSF55486">
    <property type="entry name" value="Metalloproteases ('zincins'), catalytic domain"/>
    <property type="match status" value="1"/>
</dbReference>
<name>A0A9P9EXX4_9HYPO</name>
<dbReference type="GO" id="GO:0046872">
    <property type="term" value="F:metal ion binding"/>
    <property type="evidence" value="ECO:0007669"/>
    <property type="project" value="UniProtKB-UniRule"/>
</dbReference>
<dbReference type="InterPro" id="IPR045090">
    <property type="entry name" value="Pept_M3A_M3B"/>
</dbReference>
<dbReference type="PANTHER" id="PTHR11804:SF84">
    <property type="entry name" value="SACCHAROLYSIN"/>
    <property type="match status" value="1"/>
</dbReference>
<gene>
    <name evidence="9" type="ORF">EDB81DRAFT_856022</name>
</gene>
<evidence type="ECO:0000256" key="2">
    <source>
        <dbReference type="ARBA" id="ARBA00022670"/>
    </source>
</evidence>
<evidence type="ECO:0000256" key="7">
    <source>
        <dbReference type="RuleBase" id="RU003435"/>
    </source>
</evidence>
<dbReference type="Gene3D" id="1.20.1050.40">
    <property type="entry name" value="Endopeptidase. Chain P, domain 1"/>
    <property type="match status" value="1"/>
</dbReference>
<evidence type="ECO:0000256" key="5">
    <source>
        <dbReference type="ARBA" id="ARBA00022833"/>
    </source>
</evidence>
<dbReference type="GO" id="GO:0006508">
    <property type="term" value="P:proteolysis"/>
    <property type="evidence" value="ECO:0007669"/>
    <property type="project" value="UniProtKB-KW"/>
</dbReference>
<evidence type="ECO:0000259" key="8">
    <source>
        <dbReference type="Pfam" id="PF01432"/>
    </source>
</evidence>
<keyword evidence="5 7" id="KW-0862">Zinc</keyword>
<evidence type="ECO:0000256" key="6">
    <source>
        <dbReference type="ARBA" id="ARBA00023049"/>
    </source>
</evidence>
<comment type="similarity">
    <text evidence="1 7">Belongs to the peptidase M3 family.</text>
</comment>
<dbReference type="InterPro" id="IPR024080">
    <property type="entry name" value="Neurolysin/TOP_N"/>
</dbReference>
<evidence type="ECO:0000256" key="1">
    <source>
        <dbReference type="ARBA" id="ARBA00006040"/>
    </source>
</evidence>
<dbReference type="InterPro" id="IPR024077">
    <property type="entry name" value="Neurolysin/TOP_dom2"/>
</dbReference>
<sequence>MSLDESQSPPQLAPIFTATPSSIIEDTRRLIEQSREVQRRILENVEPSSATFSNVLLPLTHSENAAAVESHALLFYRFVSTDPELREASRNAQNLWDEFSADTAMNDGLFKLVHAVLEKHEELDSESLHLLKKKHKTHVKNGLNLPIGPLRDRFKTIQSRLSQLTTEFRENLAETGAVWFSPDELEGVPESALSRFEKGQGENQGKLRVTFRPPDFYPVMRYANSEQTRRHLFISNDNQCNQNVPIFKEAVILRDEAARLLGYSNHAAFRIEDKMAKTPETVDEFLKDLQLRLEEGGRQEVSRLKELKKKDIQSRGQTFDERIYVWDNSYYHRLMLEQQYSVDHRKIAEYFPVQTTVAGMFKIVQHLFGLQFRQLHVNGDRTWHPDVQVFTAWNTKELGGNFVGYLYLDLFSRDGKITNAANFNVVPGFVKEDGTRQHPTTALVCNFPKPSAESPSLLRHDEVVTLFHELGHAIHDLVAKVRYACFHGTETVVDFGEAPSQMLEYWCWIPSQLKALSKHYSSVSEEHLAFWRNKNGAQSLLPPEQIPNHFVDSLVKAKHVNEASAYLNQLCIGIFDMAVHTPETHAAIEEMNISAAFNKIRNDILPLDSPETLGLGEEWGHTQARLTHLMGEYDAGYYSYLFSKVFAADMFYTVFGGNPMDCKEGIRYRHALLEKGGSQDEMVTLTEFLGRKPGTKPFHEELGLA</sequence>
<keyword evidence="2 7" id="KW-0645">Protease</keyword>